<sequence length="142" mass="15752">MRGSPIIRILHYLLLLNTLLLSGCGTYMTRGNALDFRDDRYYRSVKTNAQVLTGYDMGYARMITGGCWVTVVCPILMIASLPLDAALDTVLLPYDAFQPERPKRNMHVDMTRSPLEDLPALPVAAEVQDPTANTPPITAQPD</sequence>
<evidence type="ECO:0000256" key="1">
    <source>
        <dbReference type="SAM" id="MobiDB-lite"/>
    </source>
</evidence>
<gene>
    <name evidence="3" type="ORF">GGI48_26740</name>
</gene>
<dbReference type="PROSITE" id="PS51257">
    <property type="entry name" value="PROKAR_LIPOPROTEIN"/>
    <property type="match status" value="1"/>
</dbReference>
<name>A0A7G8YV73_9PSED</name>
<feature type="compositionally biased region" description="Polar residues" evidence="1">
    <location>
        <begin position="130"/>
        <end position="142"/>
    </location>
</feature>
<protein>
    <submittedName>
        <fullName evidence="3">YceK/YidQ family lipoprotein</fullName>
    </submittedName>
</protein>
<keyword evidence="3" id="KW-0449">Lipoprotein</keyword>
<evidence type="ECO:0000313" key="4">
    <source>
        <dbReference type="Proteomes" id="UP000515277"/>
    </source>
</evidence>
<keyword evidence="2" id="KW-0472">Membrane</keyword>
<keyword evidence="2" id="KW-1133">Transmembrane helix</keyword>
<evidence type="ECO:0000313" key="3">
    <source>
        <dbReference type="EMBL" id="QNH80764.1"/>
    </source>
</evidence>
<dbReference type="AlphaFoldDB" id="A0A7G8YV73"/>
<proteinExistence type="predicted"/>
<evidence type="ECO:0000256" key="2">
    <source>
        <dbReference type="SAM" id="Phobius"/>
    </source>
</evidence>
<accession>A0A7G8YV73</accession>
<feature type="region of interest" description="Disordered" evidence="1">
    <location>
        <begin position="115"/>
        <end position="142"/>
    </location>
</feature>
<organism evidence="3 4">
    <name type="scientific">Pseudomonas protegens</name>
    <dbReference type="NCBI Taxonomy" id="380021"/>
    <lineage>
        <taxon>Bacteria</taxon>
        <taxon>Pseudomonadati</taxon>
        <taxon>Pseudomonadota</taxon>
        <taxon>Gammaproteobacteria</taxon>
        <taxon>Pseudomonadales</taxon>
        <taxon>Pseudomonadaceae</taxon>
        <taxon>Pseudomonas</taxon>
    </lineage>
</organism>
<dbReference type="Proteomes" id="UP000515277">
    <property type="component" value="Chromosome"/>
</dbReference>
<dbReference type="EMBL" id="CP060201">
    <property type="protein sequence ID" value="QNH80764.1"/>
    <property type="molecule type" value="Genomic_DNA"/>
</dbReference>
<keyword evidence="2" id="KW-0812">Transmembrane</keyword>
<reference evidence="4" key="1">
    <citation type="journal article" date="2020" name="Microbiol. Resour. Announc.">
        <title>Complete genome sequences of four natural Pseudomonas isolates that catabolize a wide range of aromatic compounds relevant to lignin valorization.</title>
        <authorList>
            <person name="Hatmaker E.A."/>
            <person name="Presley G."/>
            <person name="Cannon O."/>
            <person name="Guss A.M."/>
            <person name="Elkins J.G."/>
        </authorList>
    </citation>
    <scope>NUCLEOTIDE SEQUENCE [LARGE SCALE GENOMIC DNA]</scope>
    <source>
        <strain evidence="4">H1F5C</strain>
    </source>
</reference>
<feature type="transmembrane region" description="Helical" evidence="2">
    <location>
        <begin position="62"/>
        <end position="83"/>
    </location>
</feature>
<feature type="transmembrane region" description="Helical" evidence="2">
    <location>
        <begin position="12"/>
        <end position="29"/>
    </location>
</feature>